<organism evidence="2 3">
    <name type="scientific">Marinifilum caeruleilacunae</name>
    <dbReference type="NCBI Taxonomy" id="2499076"/>
    <lineage>
        <taxon>Bacteria</taxon>
        <taxon>Pseudomonadati</taxon>
        <taxon>Bacteroidota</taxon>
        <taxon>Bacteroidia</taxon>
        <taxon>Marinilabiliales</taxon>
        <taxon>Marinifilaceae</taxon>
    </lineage>
</organism>
<gene>
    <name evidence="2" type="ORF">ELS83_08385</name>
</gene>
<proteinExistence type="predicted"/>
<evidence type="ECO:0000259" key="1">
    <source>
        <dbReference type="Pfam" id="PF06439"/>
    </source>
</evidence>
<sequence length="220" mass="24511">MKAIVIVLCLVTLGVSGYAQKVDLLASDTQMEEVNANYKKSDYKGIKSLRVEPSAAKTEARFIALKSVDFKDGIIEVDVVGKRAESAGAMARGFVGVAFHVNEDNSKFECFYIRPTNGRAKDQMRRNHSVQYISYPDYPWHKLRKETPGKYETYADLQEGVWTKLKIKVKGSKAVLYVNGVEQATLIVNDLKHGEKAGKIGLWVGPGTEAYFANLKLTNQ</sequence>
<evidence type="ECO:0000313" key="3">
    <source>
        <dbReference type="Proteomes" id="UP000732105"/>
    </source>
</evidence>
<dbReference type="Pfam" id="PF06439">
    <property type="entry name" value="3keto-disac_hyd"/>
    <property type="match status" value="1"/>
</dbReference>
<keyword evidence="3" id="KW-1185">Reference proteome</keyword>
<evidence type="ECO:0000313" key="2">
    <source>
        <dbReference type="EMBL" id="NOU59837.1"/>
    </source>
</evidence>
<reference evidence="2 3" key="1">
    <citation type="submission" date="2018-12" db="EMBL/GenBank/DDBJ databases">
        <title>Marinifilum JC070 sp. nov., a marine bacterium isolated from Yongle Blue Hole in the South China Sea.</title>
        <authorList>
            <person name="Fu T."/>
        </authorList>
    </citation>
    <scope>NUCLEOTIDE SEQUENCE [LARGE SCALE GENOMIC DNA]</scope>
    <source>
        <strain evidence="2 3">JC070</strain>
    </source>
</reference>
<dbReference type="InterPro" id="IPR010496">
    <property type="entry name" value="AL/BT2_dom"/>
</dbReference>
<comment type="caution">
    <text evidence="2">The sequence shown here is derived from an EMBL/GenBank/DDBJ whole genome shotgun (WGS) entry which is preliminary data.</text>
</comment>
<accession>A0ABX1WUV3</accession>
<feature type="domain" description="3-keto-alpha-glucoside-1,2-lyase/3-keto-2-hydroxy-glucal hydratase" evidence="1">
    <location>
        <begin position="55"/>
        <end position="217"/>
    </location>
</feature>
<name>A0ABX1WUV3_9BACT</name>
<dbReference type="Gene3D" id="2.60.120.560">
    <property type="entry name" value="Exo-inulinase, domain 1"/>
    <property type="match status" value="1"/>
</dbReference>
<dbReference type="Proteomes" id="UP000732105">
    <property type="component" value="Unassembled WGS sequence"/>
</dbReference>
<dbReference type="RefSeq" id="WP_171595112.1">
    <property type="nucleotide sequence ID" value="NZ_RZNH01000011.1"/>
</dbReference>
<dbReference type="EMBL" id="RZNH01000011">
    <property type="protein sequence ID" value="NOU59837.1"/>
    <property type="molecule type" value="Genomic_DNA"/>
</dbReference>
<protein>
    <submittedName>
        <fullName evidence="2">DUF1080 domain-containing protein</fullName>
    </submittedName>
</protein>